<organism evidence="5 6">
    <name type="scientific">Neptuniibacter caesariensis</name>
    <dbReference type="NCBI Taxonomy" id="207954"/>
    <lineage>
        <taxon>Bacteria</taxon>
        <taxon>Pseudomonadati</taxon>
        <taxon>Pseudomonadota</taxon>
        <taxon>Gammaproteobacteria</taxon>
        <taxon>Oceanospirillales</taxon>
        <taxon>Oceanospirillaceae</taxon>
        <taxon>Neptuniibacter</taxon>
    </lineage>
</organism>
<keyword evidence="2" id="KW-0604">Photosystem II</keyword>
<dbReference type="GO" id="GO:0009523">
    <property type="term" value="C:photosystem II"/>
    <property type="evidence" value="ECO:0007669"/>
    <property type="project" value="UniProtKB-KW"/>
</dbReference>
<dbReference type="AlphaFoldDB" id="A0A2G6JLI5"/>
<comment type="caution">
    <text evidence="5">The sequence shown here is derived from an EMBL/GenBank/DDBJ whole genome shotgun (WGS) entry which is preliminary data.</text>
</comment>
<accession>A0A2G6JLI5</accession>
<dbReference type="InterPro" id="IPR036278">
    <property type="entry name" value="Sialidase_sf"/>
</dbReference>
<evidence type="ECO:0000256" key="3">
    <source>
        <dbReference type="SAM" id="SignalP"/>
    </source>
</evidence>
<evidence type="ECO:0000259" key="4">
    <source>
        <dbReference type="Pfam" id="PF14870"/>
    </source>
</evidence>
<keyword evidence="3" id="KW-0732">Signal</keyword>
<dbReference type="GO" id="GO:0015979">
    <property type="term" value="P:photosynthesis"/>
    <property type="evidence" value="ECO:0007669"/>
    <property type="project" value="UniProtKB-KW"/>
</dbReference>
<protein>
    <recommendedName>
        <fullName evidence="4">Photosynthesis system II assembly factor Ycf48/Hcf136-like domain-containing protein</fullName>
    </recommendedName>
</protein>
<feature type="domain" description="Photosynthesis system II assembly factor Ycf48/Hcf136-like" evidence="4">
    <location>
        <begin position="56"/>
        <end position="123"/>
    </location>
</feature>
<dbReference type="InterPro" id="IPR028203">
    <property type="entry name" value="PSII_CF48-like_dom"/>
</dbReference>
<name>A0A2G6JLI5_NEPCE</name>
<dbReference type="Gene3D" id="2.130.10.10">
    <property type="entry name" value="YVTN repeat-like/Quinoprotein amine dehydrogenase"/>
    <property type="match status" value="2"/>
</dbReference>
<dbReference type="Pfam" id="PF14870">
    <property type="entry name" value="PSII_BNR"/>
    <property type="match status" value="2"/>
</dbReference>
<dbReference type="EMBL" id="PDSH01000022">
    <property type="protein sequence ID" value="PIE23379.1"/>
    <property type="molecule type" value="Genomic_DNA"/>
</dbReference>
<sequence length="361" mass="39160">MRRYSYLIWFFVAFFSSVAPFSLAATDRLDLPAIQQKSPESMLLLSVARAGDRLVAVGEHGVIILSDDGGITWRQAQVPSSSMLTAVHFFDNQTGWSVGHDGLILKTQDGGESWSRLQDGNTLNALRVAAVEQEFSRLRATEDVDPDLLEELEYKLDDANMALEEGASTPLLDVYFLDEIAGFAVGAYGQAYETRDGGASWQYIGHTLPNPDGLHFNAVFKTAKGDIYLLGEAGLVLKSDDGGEDWKVEDIPYDGSLFAAVESDALYLMGLRGHVFRLSDTGLWQAQVLSSNATINDAVVVHGKAVLVGQGGALIKQEGNGFQPMASQGLRSFASVVQHGDKLIVVGESGVKRIEFEGDHE</sequence>
<reference evidence="5 6" key="1">
    <citation type="submission" date="2017-10" db="EMBL/GenBank/DDBJ databases">
        <title>Novel microbial diversity and functional potential in the marine mammal oral microbiome.</title>
        <authorList>
            <person name="Dudek N.K."/>
            <person name="Sun C.L."/>
            <person name="Burstein D."/>
            <person name="Kantor R.S."/>
            <person name="Aliaga Goltsman D.S."/>
            <person name="Bik E.M."/>
            <person name="Thomas B.C."/>
            <person name="Banfield J.F."/>
            <person name="Relman D.A."/>
        </authorList>
    </citation>
    <scope>NUCLEOTIDE SEQUENCE [LARGE SCALE GENOMIC DNA]</scope>
    <source>
        <strain evidence="5">DOLJORAL78_47_21</strain>
    </source>
</reference>
<proteinExistence type="predicted"/>
<dbReference type="InterPro" id="IPR015943">
    <property type="entry name" value="WD40/YVTN_repeat-like_dom_sf"/>
</dbReference>
<dbReference type="PANTHER" id="PTHR47199">
    <property type="entry name" value="PHOTOSYSTEM II STABILITY/ASSEMBLY FACTOR HCF136, CHLOROPLASTIC"/>
    <property type="match status" value="1"/>
</dbReference>
<gene>
    <name evidence="5" type="ORF">CSA60_04445</name>
</gene>
<feature type="domain" description="Photosynthesis system II assembly factor Ycf48/Hcf136-like" evidence="4">
    <location>
        <begin position="169"/>
        <end position="297"/>
    </location>
</feature>
<evidence type="ECO:0000256" key="2">
    <source>
        <dbReference type="ARBA" id="ARBA00023276"/>
    </source>
</evidence>
<evidence type="ECO:0000256" key="1">
    <source>
        <dbReference type="ARBA" id="ARBA00022531"/>
    </source>
</evidence>
<keyword evidence="1" id="KW-0602">Photosynthesis</keyword>
<feature type="signal peptide" evidence="3">
    <location>
        <begin position="1"/>
        <end position="24"/>
    </location>
</feature>
<feature type="chain" id="PRO_5013848923" description="Photosynthesis system II assembly factor Ycf48/Hcf136-like domain-containing protein" evidence="3">
    <location>
        <begin position="25"/>
        <end position="361"/>
    </location>
</feature>
<dbReference type="PANTHER" id="PTHR47199:SF2">
    <property type="entry name" value="PHOTOSYSTEM II STABILITY_ASSEMBLY FACTOR HCF136, CHLOROPLASTIC"/>
    <property type="match status" value="1"/>
</dbReference>
<evidence type="ECO:0000313" key="5">
    <source>
        <dbReference type="EMBL" id="PIE23379.1"/>
    </source>
</evidence>
<dbReference type="SUPFAM" id="SSF50939">
    <property type="entry name" value="Sialidases"/>
    <property type="match status" value="1"/>
</dbReference>
<dbReference type="Proteomes" id="UP000243469">
    <property type="component" value="Unassembled WGS sequence"/>
</dbReference>
<evidence type="ECO:0000313" key="6">
    <source>
        <dbReference type="Proteomes" id="UP000243469"/>
    </source>
</evidence>